<dbReference type="CDD" id="cd17474">
    <property type="entry name" value="MFS_YfmO_like"/>
    <property type="match status" value="1"/>
</dbReference>
<dbReference type="AlphaFoldDB" id="B8D0I6"/>
<dbReference type="GO" id="GO:0005886">
    <property type="term" value="C:plasma membrane"/>
    <property type="evidence" value="ECO:0007669"/>
    <property type="project" value="UniProtKB-SubCell"/>
</dbReference>
<dbReference type="InterPro" id="IPR001958">
    <property type="entry name" value="Tet-R_TetA/multi-R_MdtG-like"/>
</dbReference>
<dbReference type="InterPro" id="IPR020846">
    <property type="entry name" value="MFS_dom"/>
</dbReference>
<feature type="transmembrane region" description="Helical" evidence="7">
    <location>
        <begin position="74"/>
        <end position="96"/>
    </location>
</feature>
<comment type="subcellular location">
    <subcellularLocation>
        <location evidence="1">Cell membrane</location>
        <topology evidence="1">Multi-pass membrane protein</topology>
    </subcellularLocation>
</comment>
<evidence type="ECO:0000256" key="4">
    <source>
        <dbReference type="ARBA" id="ARBA00022692"/>
    </source>
</evidence>
<dbReference type="RefSeq" id="WP_015923891.1">
    <property type="nucleotide sequence ID" value="NC_011899.1"/>
</dbReference>
<dbReference type="Gene3D" id="1.20.1250.20">
    <property type="entry name" value="MFS general substrate transporter like domains"/>
    <property type="match status" value="1"/>
</dbReference>
<dbReference type="HOGENOM" id="CLU_001265_10_6_9"/>
<dbReference type="Pfam" id="PF07690">
    <property type="entry name" value="MFS_1"/>
    <property type="match status" value="1"/>
</dbReference>
<dbReference type="PANTHER" id="PTHR43124:SF3">
    <property type="entry name" value="CHLORAMPHENICOL EFFLUX PUMP RV0191"/>
    <property type="match status" value="1"/>
</dbReference>
<dbReference type="InterPro" id="IPR050189">
    <property type="entry name" value="MFS_Efflux_Transporters"/>
</dbReference>
<dbReference type="EMBL" id="CP001098">
    <property type="protein sequence ID" value="ACL70922.1"/>
    <property type="molecule type" value="Genomic_DNA"/>
</dbReference>
<dbReference type="GO" id="GO:0022857">
    <property type="term" value="F:transmembrane transporter activity"/>
    <property type="evidence" value="ECO:0007669"/>
    <property type="project" value="InterPro"/>
</dbReference>
<feature type="transmembrane region" description="Helical" evidence="7">
    <location>
        <begin position="340"/>
        <end position="360"/>
    </location>
</feature>
<keyword evidence="2" id="KW-0813">Transport</keyword>
<dbReference type="SUPFAM" id="SSF103473">
    <property type="entry name" value="MFS general substrate transporter"/>
    <property type="match status" value="1"/>
</dbReference>
<feature type="transmembrane region" description="Helical" evidence="7">
    <location>
        <begin position="161"/>
        <end position="185"/>
    </location>
</feature>
<proteinExistence type="predicted"/>
<gene>
    <name evidence="9" type="ordered locus">Hore_21760</name>
</gene>
<feature type="transmembrane region" description="Helical" evidence="7">
    <location>
        <begin position="280"/>
        <end position="301"/>
    </location>
</feature>
<evidence type="ECO:0000256" key="6">
    <source>
        <dbReference type="ARBA" id="ARBA00023136"/>
    </source>
</evidence>
<sequence>MKSKYKLMMVAFSGVPFIMVLGNSMLIPEFPQIKAALDIDQFHVGLLITVFSISAGITIPFLGYLCDQIGRIKVIVPSLLLYGLGGIISGVAALIMDNPYNIILIGRVVQGVGAAGTAPIVMALVGDIFQSEQRSEALGIIEAANGIGKVVSPILGSAIGLISWIALFFFYVFLAIPIAAGVWFWGKEVKEKGQQSLKKYLRNVGEIFKEKGLSLIMTILSGMLVLFILFGLLSYFSDFLEAKHNIKGFVKGLVIAIPILFMSTTSYINGYILKKVKKYFKASIITGLIIIPLALIILSFIKSLTTYLVLFSLLGIGTGLVLPAINTLVTSSTKADQRGVITSIYGSARFVGVAIGPPAFSFLEELSLKTMYYGGSLIAGIIMVLALIFISEKGMTPNQG</sequence>
<dbReference type="PROSITE" id="PS50850">
    <property type="entry name" value="MFS"/>
    <property type="match status" value="1"/>
</dbReference>
<evidence type="ECO:0000313" key="9">
    <source>
        <dbReference type="EMBL" id="ACL70922.1"/>
    </source>
</evidence>
<keyword evidence="3" id="KW-1003">Cell membrane</keyword>
<organism evidence="9 10">
    <name type="scientific">Halothermothrix orenii (strain H 168 / OCM 544 / DSM 9562)</name>
    <dbReference type="NCBI Taxonomy" id="373903"/>
    <lineage>
        <taxon>Bacteria</taxon>
        <taxon>Bacillati</taxon>
        <taxon>Bacillota</taxon>
        <taxon>Clostridia</taxon>
        <taxon>Halanaerobiales</taxon>
        <taxon>Halothermotrichaceae</taxon>
        <taxon>Halothermothrix</taxon>
    </lineage>
</organism>
<dbReference type="OrthoDB" id="9803985at2"/>
<keyword evidence="6 7" id="KW-0472">Membrane</keyword>
<evidence type="ECO:0000256" key="3">
    <source>
        <dbReference type="ARBA" id="ARBA00022475"/>
    </source>
</evidence>
<dbReference type="InterPro" id="IPR036259">
    <property type="entry name" value="MFS_trans_sf"/>
</dbReference>
<keyword evidence="5 7" id="KW-1133">Transmembrane helix</keyword>
<dbReference type="PANTHER" id="PTHR43124">
    <property type="entry name" value="PURINE EFFLUX PUMP PBUE"/>
    <property type="match status" value="1"/>
</dbReference>
<evidence type="ECO:0000259" key="8">
    <source>
        <dbReference type="PROSITE" id="PS50850"/>
    </source>
</evidence>
<dbReference type="KEGG" id="hor:Hore_21760"/>
<protein>
    <submittedName>
        <fullName evidence="9">Major facilitator superfamily MFS_1</fullName>
    </submittedName>
</protein>
<evidence type="ECO:0000256" key="2">
    <source>
        <dbReference type="ARBA" id="ARBA00022448"/>
    </source>
</evidence>
<dbReference type="eggNOG" id="COG2814">
    <property type="taxonomic scope" value="Bacteria"/>
</dbReference>
<reference evidence="9 10" key="1">
    <citation type="journal article" date="2009" name="PLoS ONE">
        <title>Genome analysis of the anaerobic thermohalophilic bacterium Halothermothrix orenii.</title>
        <authorList>
            <person name="Mavromatis K."/>
            <person name="Ivanova N."/>
            <person name="Anderson I."/>
            <person name="Lykidis A."/>
            <person name="Hooper S.D."/>
            <person name="Sun H."/>
            <person name="Kunin V."/>
            <person name="Lapidus A."/>
            <person name="Hugenholtz P."/>
            <person name="Patel B."/>
            <person name="Kyrpides N.C."/>
        </authorList>
    </citation>
    <scope>NUCLEOTIDE SEQUENCE [LARGE SCALE GENOMIC DNA]</scope>
    <source>
        <strain evidence="10">H 168 / OCM 544 / DSM 9562</strain>
    </source>
</reference>
<evidence type="ECO:0000256" key="5">
    <source>
        <dbReference type="ARBA" id="ARBA00022989"/>
    </source>
</evidence>
<feature type="domain" description="Major facilitator superfamily (MFS) profile" evidence="8">
    <location>
        <begin position="8"/>
        <end position="394"/>
    </location>
</feature>
<evidence type="ECO:0000256" key="7">
    <source>
        <dbReference type="SAM" id="Phobius"/>
    </source>
</evidence>
<name>B8D0I6_HALOH</name>
<keyword evidence="10" id="KW-1185">Reference proteome</keyword>
<dbReference type="InterPro" id="IPR011701">
    <property type="entry name" value="MFS"/>
</dbReference>
<evidence type="ECO:0000256" key="1">
    <source>
        <dbReference type="ARBA" id="ARBA00004651"/>
    </source>
</evidence>
<keyword evidence="4 7" id="KW-0812">Transmembrane</keyword>
<evidence type="ECO:0000313" key="10">
    <source>
        <dbReference type="Proteomes" id="UP000000719"/>
    </source>
</evidence>
<dbReference type="STRING" id="373903.Hore_21760"/>
<feature type="transmembrane region" description="Helical" evidence="7">
    <location>
        <begin position="212"/>
        <end position="236"/>
    </location>
</feature>
<dbReference type="PRINTS" id="PR01035">
    <property type="entry name" value="TCRTETA"/>
</dbReference>
<feature type="transmembrane region" description="Helical" evidence="7">
    <location>
        <begin position="42"/>
        <end position="62"/>
    </location>
</feature>
<dbReference type="Proteomes" id="UP000000719">
    <property type="component" value="Chromosome"/>
</dbReference>
<feature type="transmembrane region" description="Helical" evidence="7">
    <location>
        <begin position="307"/>
        <end position="328"/>
    </location>
</feature>
<feature type="transmembrane region" description="Helical" evidence="7">
    <location>
        <begin position="137"/>
        <end position="155"/>
    </location>
</feature>
<accession>B8D0I6</accession>
<feature type="transmembrane region" description="Helical" evidence="7">
    <location>
        <begin position="102"/>
        <end position="125"/>
    </location>
</feature>
<feature type="transmembrane region" description="Helical" evidence="7">
    <location>
        <begin position="372"/>
        <end position="390"/>
    </location>
</feature>
<feature type="transmembrane region" description="Helical" evidence="7">
    <location>
        <begin position="248"/>
        <end position="268"/>
    </location>
</feature>